<accession>A0ABV1GFZ1</accession>
<gene>
    <name evidence="10" type="ORF">WMO24_10095</name>
</gene>
<evidence type="ECO:0000256" key="3">
    <source>
        <dbReference type="ARBA" id="ARBA00013085"/>
    </source>
</evidence>
<evidence type="ECO:0000256" key="4">
    <source>
        <dbReference type="ARBA" id="ARBA00022605"/>
    </source>
</evidence>
<name>A0ABV1GFZ1_9FIRM</name>
<comment type="similarity">
    <text evidence="2 8">Belongs to the PHP hydrolase family. HisK subfamily.</text>
</comment>
<dbReference type="Proteomes" id="UP001477672">
    <property type="component" value="Unassembled WGS sequence"/>
</dbReference>
<keyword evidence="4 8" id="KW-0028">Amino-acid biosynthesis</keyword>
<evidence type="ECO:0000256" key="1">
    <source>
        <dbReference type="ARBA" id="ARBA00004970"/>
    </source>
</evidence>
<dbReference type="PANTHER" id="PTHR21039:SF0">
    <property type="entry name" value="HISTIDINOL-PHOSPHATASE"/>
    <property type="match status" value="1"/>
</dbReference>
<comment type="pathway">
    <text evidence="1 8">Amino-acid biosynthesis; L-histidine biosynthesis; L-histidine from 5-phospho-alpha-D-ribose 1-diphosphate: step 8/9.</text>
</comment>
<evidence type="ECO:0000256" key="7">
    <source>
        <dbReference type="ARBA" id="ARBA00049158"/>
    </source>
</evidence>
<evidence type="ECO:0000256" key="6">
    <source>
        <dbReference type="ARBA" id="ARBA00023102"/>
    </source>
</evidence>
<dbReference type="RefSeq" id="WP_349216322.1">
    <property type="nucleotide sequence ID" value="NZ_JBBMFA010000096.1"/>
</dbReference>
<organism evidence="10 11">
    <name type="scientific">Ruthenibacterium intestinale</name>
    <dbReference type="NCBI Taxonomy" id="3133163"/>
    <lineage>
        <taxon>Bacteria</taxon>
        <taxon>Bacillati</taxon>
        <taxon>Bacillota</taxon>
        <taxon>Clostridia</taxon>
        <taxon>Eubacteriales</taxon>
        <taxon>Oscillospiraceae</taxon>
        <taxon>Ruthenibacterium</taxon>
    </lineage>
</organism>
<dbReference type="PANTHER" id="PTHR21039">
    <property type="entry name" value="HISTIDINOL PHOSPHATASE-RELATED"/>
    <property type="match status" value="1"/>
</dbReference>
<proteinExistence type="inferred from homology"/>
<evidence type="ECO:0000313" key="11">
    <source>
        <dbReference type="Proteomes" id="UP001477672"/>
    </source>
</evidence>
<keyword evidence="11" id="KW-1185">Reference proteome</keyword>
<dbReference type="SUPFAM" id="SSF89550">
    <property type="entry name" value="PHP domain-like"/>
    <property type="match status" value="1"/>
</dbReference>
<dbReference type="InterPro" id="IPR010140">
    <property type="entry name" value="Histidinol_P_phosphatase_HisJ"/>
</dbReference>
<keyword evidence="5 8" id="KW-0378">Hydrolase</keyword>
<dbReference type="CDD" id="cd12110">
    <property type="entry name" value="PHP_HisPPase_Hisj_like"/>
    <property type="match status" value="1"/>
</dbReference>
<evidence type="ECO:0000256" key="5">
    <source>
        <dbReference type="ARBA" id="ARBA00022801"/>
    </source>
</evidence>
<dbReference type="InterPro" id="IPR004013">
    <property type="entry name" value="PHP_dom"/>
</dbReference>
<comment type="catalytic activity">
    <reaction evidence="7 8">
        <text>L-histidinol phosphate + H2O = L-histidinol + phosphate</text>
        <dbReference type="Rhea" id="RHEA:14465"/>
        <dbReference type="ChEBI" id="CHEBI:15377"/>
        <dbReference type="ChEBI" id="CHEBI:43474"/>
        <dbReference type="ChEBI" id="CHEBI:57699"/>
        <dbReference type="ChEBI" id="CHEBI:57980"/>
        <dbReference type="EC" id="3.1.3.15"/>
    </reaction>
</comment>
<dbReference type="InterPro" id="IPR016195">
    <property type="entry name" value="Pol/histidinol_Pase-like"/>
</dbReference>
<keyword evidence="6 8" id="KW-0368">Histidine biosynthesis</keyword>
<evidence type="ECO:0000259" key="9">
    <source>
        <dbReference type="Pfam" id="PF02811"/>
    </source>
</evidence>
<dbReference type="Pfam" id="PF02811">
    <property type="entry name" value="PHP"/>
    <property type="match status" value="1"/>
</dbReference>
<dbReference type="NCBIfam" id="TIGR01856">
    <property type="entry name" value="hisJ_fam"/>
    <property type="match status" value="1"/>
</dbReference>
<reference evidence="10 11" key="1">
    <citation type="submission" date="2024-03" db="EMBL/GenBank/DDBJ databases">
        <title>Human intestinal bacterial collection.</title>
        <authorList>
            <person name="Pauvert C."/>
            <person name="Hitch T.C.A."/>
            <person name="Clavel T."/>
        </authorList>
    </citation>
    <scope>NUCLEOTIDE SEQUENCE [LARGE SCALE GENOMIC DNA]</scope>
    <source>
        <strain evidence="10 11">CLA-JM-H11</strain>
    </source>
</reference>
<comment type="caution">
    <text evidence="10">The sequence shown here is derived from an EMBL/GenBank/DDBJ whole genome shotgun (WGS) entry which is preliminary data.</text>
</comment>
<dbReference type="EMBL" id="JBBMFA010000096">
    <property type="protein sequence ID" value="MEQ2520776.1"/>
    <property type="molecule type" value="Genomic_DNA"/>
</dbReference>
<feature type="domain" description="PHP" evidence="9">
    <location>
        <begin position="6"/>
        <end position="196"/>
    </location>
</feature>
<evidence type="ECO:0000256" key="8">
    <source>
        <dbReference type="RuleBase" id="RU366003"/>
    </source>
</evidence>
<dbReference type="Gene3D" id="3.20.20.140">
    <property type="entry name" value="Metal-dependent hydrolases"/>
    <property type="match status" value="1"/>
</dbReference>
<dbReference type="EC" id="3.1.3.15" evidence="3 8"/>
<evidence type="ECO:0000256" key="2">
    <source>
        <dbReference type="ARBA" id="ARBA00009152"/>
    </source>
</evidence>
<protein>
    <recommendedName>
        <fullName evidence="3 8">Histidinol-phosphatase</fullName>
        <shortName evidence="8">HolPase</shortName>
        <ecNumber evidence="3 8">3.1.3.15</ecNumber>
    </recommendedName>
</protein>
<sequence>MRPQSLHTHTVFCDGTGTPAQMAEAAFRAGCSAIGFSGHAPLAEQSWTMREEEIAAYRSQVLEQRRRWAGKMDVYLGLEQDFFSPPTVGEWDYLIGSVHGVPAEGALRWVDESEEAFRRLLCLFGGDAMALAKAYYRLTAQVVQQTGCQIVGHFDLLTKFNEEDRLFDTSARAYRHAALEALDAVLEQDAILEVNTGAVSRGYRTLPYPAPFLLRAIAQRGGRITLTADSHSPETIVFGYRQALEILQACGFSSLWYLSPEGFREGPLPQL</sequence>
<evidence type="ECO:0000313" key="10">
    <source>
        <dbReference type="EMBL" id="MEQ2520776.1"/>
    </source>
</evidence>